<dbReference type="KEGG" id="sjv:SJAV_17830"/>
<dbReference type="Gene3D" id="3.40.50.150">
    <property type="entry name" value="Vaccinia Virus protein VP39"/>
    <property type="match status" value="1"/>
</dbReference>
<dbReference type="Pfam" id="PF08241">
    <property type="entry name" value="Methyltransf_11"/>
    <property type="match status" value="1"/>
</dbReference>
<proteinExistence type="predicted"/>
<protein>
    <submittedName>
        <fullName evidence="2">Class I SAM-dependent methyltransferase</fullName>
    </submittedName>
</protein>
<dbReference type="GO" id="GO:0032259">
    <property type="term" value="P:methylation"/>
    <property type="evidence" value="ECO:0007669"/>
    <property type="project" value="UniProtKB-KW"/>
</dbReference>
<name>A0AAT9GSN7_9CREN</name>
<evidence type="ECO:0000259" key="1">
    <source>
        <dbReference type="Pfam" id="PF08241"/>
    </source>
</evidence>
<dbReference type="InterPro" id="IPR029063">
    <property type="entry name" value="SAM-dependent_MTases_sf"/>
</dbReference>
<gene>
    <name evidence="2" type="ORF">SJAV_17830</name>
</gene>
<accession>A0AAT9GSN7</accession>
<evidence type="ECO:0000313" key="2">
    <source>
        <dbReference type="EMBL" id="BFH73839.1"/>
    </source>
</evidence>
<reference evidence="2" key="1">
    <citation type="submission" date="2024-03" db="EMBL/GenBank/DDBJ databases">
        <title>Complete genome sequence of Sulfurisphaera javensis strain KD-1.</title>
        <authorList>
            <person name="Sakai H."/>
            <person name="Nur N."/>
            <person name="Suwanto A."/>
            <person name="Kurosawa N."/>
        </authorList>
    </citation>
    <scope>NUCLEOTIDE SEQUENCE</scope>
    <source>
        <strain evidence="2">KD-1</strain>
    </source>
</reference>
<keyword evidence="2" id="KW-0489">Methyltransferase</keyword>
<organism evidence="2">
    <name type="scientific">Sulfurisphaera javensis</name>
    <dbReference type="NCBI Taxonomy" id="2049879"/>
    <lineage>
        <taxon>Archaea</taxon>
        <taxon>Thermoproteota</taxon>
        <taxon>Thermoprotei</taxon>
        <taxon>Sulfolobales</taxon>
        <taxon>Sulfolobaceae</taxon>
        <taxon>Sulfurisphaera</taxon>
    </lineage>
</organism>
<dbReference type="EMBL" id="AP031322">
    <property type="protein sequence ID" value="BFH73839.1"/>
    <property type="molecule type" value="Genomic_DNA"/>
</dbReference>
<dbReference type="GO" id="GO:0008757">
    <property type="term" value="F:S-adenosylmethionine-dependent methyltransferase activity"/>
    <property type="evidence" value="ECO:0007669"/>
    <property type="project" value="InterPro"/>
</dbReference>
<sequence length="174" mass="20168">MHDHGMNEDFRKNFENPETFLRNILTKGEVIAELGCGTGFYCQFLKEFAAKLYCVDAFCPALEEAKKKAPSAIFLCEDASKTSIPSESVDVVLFANSFHDMKNKDLVVKEVKRILKKGGRVIIIDWDKRNTRIGPPSWIRMSEEEYIEYFKDFKLIDKFKPSEYQYGLVFIKND</sequence>
<dbReference type="SUPFAM" id="SSF53335">
    <property type="entry name" value="S-adenosyl-L-methionine-dependent methyltransferases"/>
    <property type="match status" value="1"/>
</dbReference>
<dbReference type="PANTHER" id="PTHR42912">
    <property type="entry name" value="METHYLTRANSFERASE"/>
    <property type="match status" value="1"/>
</dbReference>
<dbReference type="CDD" id="cd02440">
    <property type="entry name" value="AdoMet_MTases"/>
    <property type="match status" value="1"/>
</dbReference>
<dbReference type="InterPro" id="IPR013216">
    <property type="entry name" value="Methyltransf_11"/>
</dbReference>
<feature type="domain" description="Methyltransferase type 11" evidence="1">
    <location>
        <begin position="33"/>
        <end position="123"/>
    </location>
</feature>
<dbReference type="PANTHER" id="PTHR42912:SF89">
    <property type="entry name" value="PUTATIVE-RELATED"/>
    <property type="match status" value="1"/>
</dbReference>
<keyword evidence="2" id="KW-0808">Transferase</keyword>
<dbReference type="AlphaFoldDB" id="A0AAT9GSN7"/>
<dbReference type="InterPro" id="IPR050508">
    <property type="entry name" value="Methyltransf_Superfamily"/>
</dbReference>